<organism evidence="5 6">
    <name type="scientific">Pleomorphomonas carboxyditropha</name>
    <dbReference type="NCBI Taxonomy" id="2023338"/>
    <lineage>
        <taxon>Bacteria</taxon>
        <taxon>Pseudomonadati</taxon>
        <taxon>Pseudomonadota</taxon>
        <taxon>Alphaproteobacteria</taxon>
        <taxon>Hyphomicrobiales</taxon>
        <taxon>Pleomorphomonadaceae</taxon>
        <taxon>Pleomorphomonas</taxon>
    </lineage>
</organism>
<evidence type="ECO:0000256" key="2">
    <source>
        <dbReference type="ARBA" id="ARBA00022857"/>
    </source>
</evidence>
<dbReference type="InterPro" id="IPR000304">
    <property type="entry name" value="Pyrroline-COOH_reductase"/>
</dbReference>
<protein>
    <recommendedName>
        <fullName evidence="4">Pyrroline-5-carboxylate reductase catalytic N-terminal domain-containing protein</fullName>
    </recommendedName>
</protein>
<dbReference type="InterPro" id="IPR008927">
    <property type="entry name" value="6-PGluconate_DH-like_C_sf"/>
</dbReference>
<dbReference type="OrthoDB" id="9805754at2"/>
<dbReference type="SUPFAM" id="SSF51735">
    <property type="entry name" value="NAD(P)-binding Rossmann-fold domains"/>
    <property type="match status" value="1"/>
</dbReference>
<comment type="caution">
    <text evidence="5">The sequence shown here is derived from an EMBL/GenBank/DDBJ whole genome shotgun (WGS) entry which is preliminary data.</text>
</comment>
<dbReference type="InterPro" id="IPR028939">
    <property type="entry name" value="P5C_Rdtase_cat_N"/>
</dbReference>
<proteinExistence type="inferred from homology"/>
<dbReference type="SUPFAM" id="SSF48179">
    <property type="entry name" value="6-phosphogluconate dehydrogenase C-terminal domain-like"/>
    <property type="match status" value="1"/>
</dbReference>
<comment type="similarity">
    <text evidence="1">Belongs to the pyrroline-5-carboxylate reductase family.</text>
</comment>
<feature type="domain" description="Pyrroline-5-carboxylate reductase catalytic N-terminal" evidence="4">
    <location>
        <begin position="3"/>
        <end position="94"/>
    </location>
</feature>
<dbReference type="AlphaFoldDB" id="A0A2G9WSF8"/>
<dbReference type="GO" id="GO:0055129">
    <property type="term" value="P:L-proline biosynthetic process"/>
    <property type="evidence" value="ECO:0007669"/>
    <property type="project" value="TreeGrafter"/>
</dbReference>
<evidence type="ECO:0000313" key="6">
    <source>
        <dbReference type="Proteomes" id="UP000231070"/>
    </source>
</evidence>
<dbReference type="PANTHER" id="PTHR11645:SF0">
    <property type="entry name" value="PYRROLINE-5-CARBOXYLATE REDUCTASE 3"/>
    <property type="match status" value="1"/>
</dbReference>
<dbReference type="Gene3D" id="1.10.3730.10">
    <property type="entry name" value="ProC C-terminal domain-like"/>
    <property type="match status" value="1"/>
</dbReference>
<dbReference type="InterPro" id="IPR036291">
    <property type="entry name" value="NAD(P)-bd_dom_sf"/>
</dbReference>
<dbReference type="RefSeq" id="WP_100082170.1">
    <property type="nucleotide sequence ID" value="NZ_NQVN01000016.1"/>
</dbReference>
<dbReference type="EMBL" id="NQVN01000016">
    <property type="protein sequence ID" value="PIO97649.1"/>
    <property type="molecule type" value="Genomic_DNA"/>
</dbReference>
<keyword evidence="2" id="KW-0521">NADP</keyword>
<evidence type="ECO:0000313" key="5">
    <source>
        <dbReference type="EMBL" id="PIO97649.1"/>
    </source>
</evidence>
<evidence type="ECO:0000256" key="3">
    <source>
        <dbReference type="ARBA" id="ARBA00023002"/>
    </source>
</evidence>
<name>A0A2G9WSF8_9HYPH</name>
<dbReference type="GO" id="GO:0004735">
    <property type="term" value="F:pyrroline-5-carboxylate reductase activity"/>
    <property type="evidence" value="ECO:0007669"/>
    <property type="project" value="InterPro"/>
</dbReference>
<dbReference type="Proteomes" id="UP000231070">
    <property type="component" value="Unassembled WGS sequence"/>
</dbReference>
<sequence>MKTIGFIGAGRIACIMLEGWDQAGVLPDAVVAFDANSDAAEKLAAAYPTVKSGSLAEAASADLVIVGLHPPVLADVLPEIGRHLKPSAILLSLAPKVRFADLSRLLGGFARIARQNPNAPSIVGQGYNPIAFAPALSDAEREALIALMVPLGDCPVVDEGTIEAYALISAMGPTYLWFQFRELERLAVEFGLTVAAAREAVAAMARGAAATMYESDLSANGVMDLVPVKPLAGDEAAIVAIYHERLKPLFQKLTT</sequence>
<dbReference type="Pfam" id="PF03807">
    <property type="entry name" value="F420_oxidored"/>
    <property type="match status" value="1"/>
</dbReference>
<reference evidence="5 6" key="1">
    <citation type="submission" date="2017-08" db="EMBL/GenBank/DDBJ databases">
        <title>Pleomorphomonas carboxidotrophicus sp. nov., a new mesophilic hydrogenogenic carboxidotroph.</title>
        <authorList>
            <person name="Esquivel-Elizondo S."/>
            <person name="Krajmalnik-Brown R."/>
            <person name="Maldonado J."/>
        </authorList>
    </citation>
    <scope>NUCLEOTIDE SEQUENCE [LARGE SCALE GENOMIC DNA]</scope>
    <source>
        <strain evidence="5 6">SVCO-16</strain>
    </source>
</reference>
<evidence type="ECO:0000256" key="1">
    <source>
        <dbReference type="ARBA" id="ARBA00005525"/>
    </source>
</evidence>
<evidence type="ECO:0000259" key="4">
    <source>
        <dbReference type="Pfam" id="PF03807"/>
    </source>
</evidence>
<keyword evidence="6" id="KW-1185">Reference proteome</keyword>
<dbReference type="PANTHER" id="PTHR11645">
    <property type="entry name" value="PYRROLINE-5-CARBOXYLATE REDUCTASE"/>
    <property type="match status" value="1"/>
</dbReference>
<dbReference type="PIRSF" id="PIRSF000193">
    <property type="entry name" value="Pyrrol-5-carb_rd"/>
    <property type="match status" value="1"/>
</dbReference>
<dbReference type="Gene3D" id="3.40.50.720">
    <property type="entry name" value="NAD(P)-binding Rossmann-like Domain"/>
    <property type="match status" value="1"/>
</dbReference>
<accession>A0A2G9WSF8</accession>
<keyword evidence="3" id="KW-0560">Oxidoreductase</keyword>
<gene>
    <name evidence="5" type="ORF">CJ014_19495</name>
</gene>